<dbReference type="EMBL" id="CP002100">
    <property type="protein sequence ID" value="ADN49674.1"/>
    <property type="molecule type" value="Genomic_DNA"/>
</dbReference>
<dbReference type="Proteomes" id="UP000006681">
    <property type="component" value="Chromosome"/>
</dbReference>
<evidence type="ECO:0000313" key="1">
    <source>
        <dbReference type="EMBL" id="ADN49674.1"/>
    </source>
</evidence>
<organism evidence="1 2">
    <name type="scientific">Vulcanisaeta distributa (strain DSM 14429 / JCM 11212 / NBRC 100878 / IC-017)</name>
    <dbReference type="NCBI Taxonomy" id="572478"/>
    <lineage>
        <taxon>Archaea</taxon>
        <taxon>Thermoproteota</taxon>
        <taxon>Thermoprotei</taxon>
        <taxon>Thermoproteales</taxon>
        <taxon>Thermoproteaceae</taxon>
        <taxon>Vulcanisaeta</taxon>
    </lineage>
</organism>
<protein>
    <submittedName>
        <fullName evidence="1">Acetoacetate decarboxylase</fullName>
    </submittedName>
</protein>
<dbReference type="InterPro" id="IPR010451">
    <property type="entry name" value="Acetoacetate_decarboxylase"/>
</dbReference>
<dbReference type="SUPFAM" id="SSF160104">
    <property type="entry name" value="Acetoacetate decarboxylase-like"/>
    <property type="match status" value="1"/>
</dbReference>
<dbReference type="STRING" id="572478.Vdis_0265"/>
<dbReference type="eggNOG" id="arCOG04489">
    <property type="taxonomic scope" value="Archaea"/>
</dbReference>
<reference evidence="2" key="2">
    <citation type="journal article" date="2010" name="Stand. Genomic Sci.">
        <title>Complete genome sequence of Vulcanisaeta distributa type strain (IC-017T).</title>
        <authorList>
            <person name="Mavromatis K."/>
            <person name="Sikorski J."/>
            <person name="Pabst E."/>
            <person name="Teshima H."/>
            <person name="Lapidus A."/>
            <person name="Lucas S."/>
            <person name="Nolan M."/>
            <person name="Glavina Del Rio T."/>
            <person name="Cheng J."/>
            <person name="Bruce D."/>
            <person name="Goodwin L."/>
            <person name="Pitluck S."/>
            <person name="Liolios K."/>
            <person name="Ivanova N."/>
            <person name="Mikhailova N."/>
            <person name="Pati A."/>
            <person name="Chen A."/>
            <person name="Palaniappan K."/>
            <person name="Land M."/>
            <person name="Hauser L."/>
            <person name="Chang Y."/>
            <person name="Jeffries C."/>
            <person name="Rohde M."/>
            <person name="Spring S."/>
            <person name="Goker M."/>
            <person name="Wirth R."/>
            <person name="Woyke T."/>
            <person name="Bristow J."/>
            <person name="Eisen J."/>
            <person name="Markowitz V."/>
            <person name="Hugenholtz P."/>
            <person name="Klenk H."/>
            <person name="Kyrpides N."/>
        </authorList>
    </citation>
    <scope>NUCLEOTIDE SEQUENCE [LARGE SCALE GENOMIC DNA]</scope>
    <source>
        <strain evidence="2">DSM 14429 / JCM 11212 / NBRC 100878 / IC-017</strain>
    </source>
</reference>
<dbReference type="RefSeq" id="WP_013335399.1">
    <property type="nucleotide sequence ID" value="NC_014537.1"/>
</dbReference>
<dbReference type="KEGG" id="vdi:Vdis_0265"/>
<dbReference type="GeneID" id="9751182"/>
<name>E1QT82_VULDI</name>
<dbReference type="Gene3D" id="2.40.400.10">
    <property type="entry name" value="Acetoacetate decarboxylase-like"/>
    <property type="match status" value="1"/>
</dbReference>
<evidence type="ECO:0000313" key="2">
    <source>
        <dbReference type="Proteomes" id="UP000006681"/>
    </source>
</evidence>
<dbReference type="Pfam" id="PF06314">
    <property type="entry name" value="ADC"/>
    <property type="match status" value="1"/>
</dbReference>
<reference evidence="1 2" key="1">
    <citation type="journal article" date="2010" name="Stand. Genomic Sci.">
        <title>Complete genome sequence of Vulcanisaeta distributa type strain (IC-017).</title>
        <authorList>
            <person name="Mavromatis K."/>
            <person name="Sikorski J."/>
            <person name="Pabst E."/>
            <person name="Teshima H."/>
            <person name="Lapidus A."/>
            <person name="Lucas S."/>
            <person name="Nolan M."/>
            <person name="Glavina Del Rio T."/>
            <person name="Cheng J.F."/>
            <person name="Bruce D."/>
            <person name="Goodwin L."/>
            <person name="Pitluck S."/>
            <person name="Liolios K."/>
            <person name="Ivanova N."/>
            <person name="Mikhailova N."/>
            <person name="Pati A."/>
            <person name="Chen A."/>
            <person name="Palaniappan K."/>
            <person name="Land M."/>
            <person name="Hauser L."/>
            <person name="Chang Y.J."/>
            <person name="Jeffries C.D."/>
            <person name="Rohde M."/>
            <person name="Spring S."/>
            <person name="Goker M."/>
            <person name="Wirth R."/>
            <person name="Woyke T."/>
            <person name="Bristow J."/>
            <person name="Eisen J.A."/>
            <person name="Markowitz V."/>
            <person name="Hugenholtz P."/>
            <person name="Klenk H.P."/>
            <person name="Kyrpides N.C."/>
        </authorList>
    </citation>
    <scope>NUCLEOTIDE SEQUENCE [LARGE SCALE GENOMIC DNA]</scope>
    <source>
        <strain evidence="2">DSM 14429 / JCM 11212 / NBRC 100878 / IC-017</strain>
    </source>
</reference>
<sequence length="264" mass="28726">MVLKGGEKGFGTPLNAPLYPSSTAVTKISYSKVRVVLVLANVDPKSVDPLLPEGVDLALEMAAFWVGDYGISTVGVYREALIALPVRTEGVELAYYIPYIYVTNDAAMAAGRELAGAPKKLGDIRLTINDYGLVIGTLDRGGELMRVEVAISGRLGLEQLDAFRALMPRTDNTVTLPLLSVRTLPPLPDGTPGIAQLIQWYARFTFTPRESPQIWSGEARVKLGGTPFDPLDDIKVTGVVAGFYIEGDMELGITRKVKEWKLTW</sequence>
<dbReference type="OrthoDB" id="25414at2157"/>
<proteinExistence type="predicted"/>
<dbReference type="GO" id="GO:0016829">
    <property type="term" value="F:lyase activity"/>
    <property type="evidence" value="ECO:0007669"/>
    <property type="project" value="InterPro"/>
</dbReference>
<dbReference type="AlphaFoldDB" id="E1QT82"/>
<accession>E1QT82</accession>
<keyword evidence="2" id="KW-1185">Reference proteome</keyword>
<dbReference type="HOGENOM" id="CLU_086584_0_0_2"/>
<gene>
    <name evidence="1" type="ordered locus">Vdis_0265</name>
</gene>
<dbReference type="InterPro" id="IPR023375">
    <property type="entry name" value="ADC_dom_sf"/>
</dbReference>